<evidence type="ECO:0000313" key="2">
    <source>
        <dbReference type="Proteomes" id="UP000774326"/>
    </source>
</evidence>
<name>A0A9P8PKK3_WICPI</name>
<keyword evidence="2" id="KW-1185">Reference proteome</keyword>
<reference evidence="1" key="1">
    <citation type="journal article" date="2021" name="Open Biol.">
        <title>Shared evolutionary footprints suggest mitochondrial oxidative damage underlies multiple complex I losses in fungi.</title>
        <authorList>
            <person name="Schikora-Tamarit M.A."/>
            <person name="Marcet-Houben M."/>
            <person name="Nosek J."/>
            <person name="Gabaldon T."/>
        </authorList>
    </citation>
    <scope>NUCLEOTIDE SEQUENCE</scope>
    <source>
        <strain evidence="1">CBS2887</strain>
    </source>
</reference>
<evidence type="ECO:0000313" key="1">
    <source>
        <dbReference type="EMBL" id="KAH3673032.1"/>
    </source>
</evidence>
<proteinExistence type="predicted"/>
<dbReference type="EMBL" id="JAEUBG010005713">
    <property type="protein sequence ID" value="KAH3673032.1"/>
    <property type="molecule type" value="Genomic_DNA"/>
</dbReference>
<protein>
    <submittedName>
        <fullName evidence="1">Uncharacterized protein</fullName>
    </submittedName>
</protein>
<gene>
    <name evidence="1" type="ORF">WICPIJ_009918</name>
</gene>
<reference evidence="1" key="2">
    <citation type="submission" date="2021-01" db="EMBL/GenBank/DDBJ databases">
        <authorList>
            <person name="Schikora-Tamarit M.A."/>
        </authorList>
    </citation>
    <scope>NUCLEOTIDE SEQUENCE</scope>
    <source>
        <strain evidence="1">CBS2887</strain>
    </source>
</reference>
<dbReference type="Proteomes" id="UP000774326">
    <property type="component" value="Unassembled WGS sequence"/>
</dbReference>
<organism evidence="1 2">
    <name type="scientific">Wickerhamomyces pijperi</name>
    <name type="common">Yeast</name>
    <name type="synonym">Pichia pijperi</name>
    <dbReference type="NCBI Taxonomy" id="599730"/>
    <lineage>
        <taxon>Eukaryota</taxon>
        <taxon>Fungi</taxon>
        <taxon>Dikarya</taxon>
        <taxon>Ascomycota</taxon>
        <taxon>Saccharomycotina</taxon>
        <taxon>Saccharomycetes</taxon>
        <taxon>Phaffomycetales</taxon>
        <taxon>Wickerhamomycetaceae</taxon>
        <taxon>Wickerhamomyces</taxon>
    </lineage>
</organism>
<accession>A0A9P8PKK3</accession>
<dbReference type="AlphaFoldDB" id="A0A9P8PKK3"/>
<comment type="caution">
    <text evidence="1">The sequence shown here is derived from an EMBL/GenBank/DDBJ whole genome shotgun (WGS) entry which is preliminary data.</text>
</comment>
<sequence>MLGGQQSHIFIQTITGGTKIPSTVLLELRSTGSTKDLNDVRDTQVGKPTLLGVIDLCPLDDNHSGRSEGLVKEEHTDLSVDTKEVRNVHKVRQCGGKTNDSDHGLRRLDLSQCSGHQCLNNRTTVFM</sequence>